<name>A0A2M7XI41_9BACT</name>
<evidence type="ECO:0000313" key="3">
    <source>
        <dbReference type="Proteomes" id="UP000229749"/>
    </source>
</evidence>
<protein>
    <submittedName>
        <fullName evidence="2">Uncharacterized protein</fullName>
    </submittedName>
</protein>
<feature type="compositionally biased region" description="Acidic residues" evidence="1">
    <location>
        <begin position="692"/>
        <end position="705"/>
    </location>
</feature>
<dbReference type="Proteomes" id="UP000229749">
    <property type="component" value="Unassembled WGS sequence"/>
</dbReference>
<evidence type="ECO:0000256" key="1">
    <source>
        <dbReference type="SAM" id="MobiDB-lite"/>
    </source>
</evidence>
<evidence type="ECO:0000313" key="2">
    <source>
        <dbReference type="EMBL" id="PJA47519.1"/>
    </source>
</evidence>
<organism evidence="2 3">
    <name type="scientific">Candidatus Uhrbacteria bacterium CG_4_9_14_3_um_filter_36_7</name>
    <dbReference type="NCBI Taxonomy" id="1975033"/>
    <lineage>
        <taxon>Bacteria</taxon>
        <taxon>Candidatus Uhriibacteriota</taxon>
    </lineage>
</organism>
<dbReference type="EMBL" id="PFWS01000014">
    <property type="protein sequence ID" value="PJA47519.1"/>
    <property type="molecule type" value="Genomic_DNA"/>
</dbReference>
<proteinExistence type="predicted"/>
<gene>
    <name evidence="2" type="ORF">CO172_00985</name>
</gene>
<comment type="caution">
    <text evidence="2">The sequence shown here is derived from an EMBL/GenBank/DDBJ whole genome shotgun (WGS) entry which is preliminary data.</text>
</comment>
<accession>A0A2M7XI41</accession>
<feature type="region of interest" description="Disordered" evidence="1">
    <location>
        <begin position="637"/>
        <end position="705"/>
    </location>
</feature>
<feature type="non-terminal residue" evidence="2">
    <location>
        <position position="1"/>
    </location>
</feature>
<feature type="compositionally biased region" description="Acidic residues" evidence="1">
    <location>
        <begin position="662"/>
        <end position="671"/>
    </location>
</feature>
<feature type="compositionally biased region" description="Basic and acidic residues" evidence="1">
    <location>
        <begin position="672"/>
        <end position="682"/>
    </location>
</feature>
<sequence>AIIHTEIGVSTIEPRASTSQEGNIVTPEVSIESALPDHPLKRYRHSEKYWMLRQKYETEEDKDQALSNLFQKAQGKSREAIPSLVLALDVLSRRVLTDQETARQISSILLSKCRKEQNAEAGVAVYLIDSLGPSFIGISNEKLQSMAVEFRETASNLADLIMQVRLGLGSSEAKTEDEVYKKIWGIEKKLREMAGGVQKYTEEGVRGSLEYQKISNCLANSRFIGEKISILQDAAFGSNTSVNDETVFAIRLALNDLHEGRIQNLYIKDLAALHLPTWHKRDLFKLEIQNLNHVNVVESEEAFVVPTTYESKELVVEEDDIDLEVYPEEDDDEVVIEEGEREEPKEEDDIDLEVYREAHEHFERFLQNSYEYKTLLYWAETVREEDFPRFISILKEIELLNKDSASFLAKKLSAQEKKERFRVLAPELSEIVGELKIMEIVTLVTDHYFIDTARKILSHVDQQGATPLPRNPEVRMQLNNLGRVFKDLIEFNNPLEHDVDDVDYETSIFLWDAEEGIVDPPLTLKDLGLVFLPHRDSLEDARENKMMTWKFDLMLGFVPVTKVKLKIGKKQFLKDGTVKETFSRITIDNLESLREDLSYGRRESTVVIPLDEVGRSYESAPDDRTVLIDHEKESILPTQPIMRREEEQRSVQPFTTANFEEGSLEIEDEEETEHHLPDHDFLTADPNKSELTIEDEDDEQEEELTDKDISLLDEEKLPLVNTSEPSDFQSQYLEEPEINRLEAKLRQFQTNDDDQQRFAQSFRMSDQEIRSAFGKGVPLAHSKNPVESYQERINETQAEIDAIPWYRVDKTFKRSQLEKTLNLLIRLRDSHRTQEIEKEVNRQEVQNKTSKKRLQVARRIPRTYSQDPVESYQERINETQAEIDAIPWYRVFERSKQLKTLNLLTRLRDSHQREQQNNQQTQQKKGKRAA</sequence>
<feature type="region of interest" description="Disordered" evidence="1">
    <location>
        <begin position="909"/>
        <end position="930"/>
    </location>
</feature>
<reference evidence="3" key="1">
    <citation type="submission" date="2017-09" db="EMBL/GenBank/DDBJ databases">
        <title>Depth-based differentiation of microbial function through sediment-hosted aquifers and enrichment of novel symbionts in the deep terrestrial subsurface.</title>
        <authorList>
            <person name="Probst A.J."/>
            <person name="Ladd B."/>
            <person name="Jarett J.K."/>
            <person name="Geller-Mcgrath D.E."/>
            <person name="Sieber C.M.K."/>
            <person name="Emerson J.B."/>
            <person name="Anantharaman K."/>
            <person name="Thomas B.C."/>
            <person name="Malmstrom R."/>
            <person name="Stieglmeier M."/>
            <person name="Klingl A."/>
            <person name="Woyke T."/>
            <person name="Ryan C.M."/>
            <person name="Banfield J.F."/>
        </authorList>
    </citation>
    <scope>NUCLEOTIDE SEQUENCE [LARGE SCALE GENOMIC DNA]</scope>
</reference>
<dbReference type="AlphaFoldDB" id="A0A2M7XI41"/>